<dbReference type="GO" id="GO:0070733">
    <property type="term" value="F:AMPylase activity"/>
    <property type="evidence" value="ECO:0007669"/>
    <property type="project" value="TreeGrafter"/>
</dbReference>
<sequence>MLSHISASLSHTSSLTATTAFSLRPSLTSRFRFHPINYRKLRFSSAASMDRTSTPASVDSISEDLKNQRLEKDNHVVDGVRNAANSDNITPNRVNLKLEELKWDHSFVRELPGDPRTDSIPREVLHSCYTRVSPSAEVDNPQLVAWSDSVAELLDLDAREFERPDFPQIFSGASPLSGGMSYAQCYGGHQFGMWAGQLGDGRAITLGELVNSSGHRWELQLKGAGKTPYSRFADGLAVLRSSIREFLCSEAMHFLGIPTTRALCLVTTGKYVTRDMFYEYASLPHLENLSKSESLSFSTGEGDDSVVDLTSNKYAAWAVEVAERTASLIAKWQGVGFTHGVLNTDNMSALGLTIDYGPFGFLDAFDPSYTPNTTDLPGRRYGTKFMDDYQAIMTKKLGLSKYNKQLISDLLKNMAVDKVDYTNFFRLLSNVKADLTIQDDELLVTLKAVLLDIGKERKDAWTSWVKSYIQELSASGISDEERKKSMDSVNPRYILRNYLCQSAIDAAEQGDFEEVRRVLKVMSRPYDEQPGMEKYARLPPAWAYRPGVCMLSCSS</sequence>
<accession>A0A8X8VYB4</accession>
<evidence type="ECO:0000313" key="10">
    <source>
        <dbReference type="EMBL" id="KAG6384606.1"/>
    </source>
</evidence>
<proteinExistence type="inferred from homology"/>
<dbReference type="PANTHER" id="PTHR32057:SF14">
    <property type="entry name" value="PROTEIN ADENYLYLTRANSFERASE SELO, MITOCHONDRIAL"/>
    <property type="match status" value="1"/>
</dbReference>
<evidence type="ECO:0000256" key="1">
    <source>
        <dbReference type="ARBA" id="ARBA00001946"/>
    </source>
</evidence>
<dbReference type="GO" id="GO:0046872">
    <property type="term" value="F:metal ion binding"/>
    <property type="evidence" value="ECO:0007669"/>
    <property type="project" value="UniProtKB-KW"/>
</dbReference>
<dbReference type="Pfam" id="PF02696">
    <property type="entry name" value="SelO"/>
    <property type="match status" value="3"/>
</dbReference>
<evidence type="ECO:0000256" key="9">
    <source>
        <dbReference type="ARBA" id="ARBA00031547"/>
    </source>
</evidence>
<dbReference type="GO" id="GO:0009534">
    <property type="term" value="C:chloroplast thylakoid"/>
    <property type="evidence" value="ECO:0007669"/>
    <property type="project" value="TreeGrafter"/>
</dbReference>
<evidence type="ECO:0000256" key="8">
    <source>
        <dbReference type="ARBA" id="ARBA00022842"/>
    </source>
</evidence>
<evidence type="ECO:0000313" key="11">
    <source>
        <dbReference type="Proteomes" id="UP000298416"/>
    </source>
</evidence>
<keyword evidence="5" id="KW-0479">Metal-binding</keyword>
<keyword evidence="3" id="KW-0808">Transferase</keyword>
<reference evidence="10" key="1">
    <citation type="submission" date="2018-01" db="EMBL/GenBank/DDBJ databases">
        <authorList>
            <person name="Mao J.F."/>
        </authorList>
    </citation>
    <scope>NUCLEOTIDE SEQUENCE</scope>
    <source>
        <strain evidence="10">Huo1</strain>
        <tissue evidence="10">Leaf</tissue>
    </source>
</reference>
<evidence type="ECO:0000256" key="6">
    <source>
        <dbReference type="ARBA" id="ARBA00022741"/>
    </source>
</evidence>
<comment type="similarity">
    <text evidence="2">Belongs to the SELO family.</text>
</comment>
<keyword evidence="11" id="KW-1185">Reference proteome</keyword>
<keyword evidence="4" id="KW-0548">Nucleotidyltransferase</keyword>
<evidence type="ECO:0000256" key="3">
    <source>
        <dbReference type="ARBA" id="ARBA00022679"/>
    </source>
</evidence>
<reference evidence="10" key="2">
    <citation type="submission" date="2020-08" db="EMBL/GenBank/DDBJ databases">
        <title>Plant Genome Project.</title>
        <authorList>
            <person name="Zhang R.-G."/>
        </authorList>
    </citation>
    <scope>NUCLEOTIDE SEQUENCE</scope>
    <source>
        <strain evidence="10">Huo1</strain>
        <tissue evidence="10">Leaf</tissue>
    </source>
</reference>
<dbReference type="AlphaFoldDB" id="A0A8X8VYB4"/>
<keyword evidence="6" id="KW-0547">Nucleotide-binding</keyword>
<organism evidence="10">
    <name type="scientific">Salvia splendens</name>
    <name type="common">Scarlet sage</name>
    <dbReference type="NCBI Taxonomy" id="180675"/>
    <lineage>
        <taxon>Eukaryota</taxon>
        <taxon>Viridiplantae</taxon>
        <taxon>Streptophyta</taxon>
        <taxon>Embryophyta</taxon>
        <taxon>Tracheophyta</taxon>
        <taxon>Spermatophyta</taxon>
        <taxon>Magnoliopsida</taxon>
        <taxon>eudicotyledons</taxon>
        <taxon>Gunneridae</taxon>
        <taxon>Pentapetalae</taxon>
        <taxon>asterids</taxon>
        <taxon>lamiids</taxon>
        <taxon>Lamiales</taxon>
        <taxon>Lamiaceae</taxon>
        <taxon>Nepetoideae</taxon>
        <taxon>Mentheae</taxon>
        <taxon>Salviinae</taxon>
        <taxon>Salvia</taxon>
        <taxon>Salvia subgen. Calosphace</taxon>
        <taxon>core Calosphace</taxon>
    </lineage>
</organism>
<dbReference type="GO" id="GO:0005524">
    <property type="term" value="F:ATP binding"/>
    <property type="evidence" value="ECO:0007669"/>
    <property type="project" value="UniProtKB-KW"/>
</dbReference>
<gene>
    <name evidence="10" type="ORF">SASPL_155568</name>
</gene>
<evidence type="ECO:0000256" key="4">
    <source>
        <dbReference type="ARBA" id="ARBA00022695"/>
    </source>
</evidence>
<keyword evidence="7" id="KW-0067">ATP-binding</keyword>
<protein>
    <recommendedName>
        <fullName evidence="9">Selenoprotein O</fullName>
    </recommendedName>
</protein>
<comment type="cofactor">
    <cofactor evidence="1">
        <name>Mg(2+)</name>
        <dbReference type="ChEBI" id="CHEBI:18420"/>
    </cofactor>
</comment>
<evidence type="ECO:0000256" key="5">
    <source>
        <dbReference type="ARBA" id="ARBA00022723"/>
    </source>
</evidence>
<dbReference type="Proteomes" id="UP000298416">
    <property type="component" value="Unassembled WGS sequence"/>
</dbReference>
<dbReference type="EMBL" id="PNBA02000039">
    <property type="protein sequence ID" value="KAG6384606.1"/>
    <property type="molecule type" value="Genomic_DNA"/>
</dbReference>
<comment type="caution">
    <text evidence="10">The sequence shown here is derived from an EMBL/GenBank/DDBJ whole genome shotgun (WGS) entry which is preliminary data.</text>
</comment>
<evidence type="ECO:0000256" key="2">
    <source>
        <dbReference type="ARBA" id="ARBA00009747"/>
    </source>
</evidence>
<dbReference type="InterPro" id="IPR003846">
    <property type="entry name" value="SelO"/>
</dbReference>
<evidence type="ECO:0000256" key="7">
    <source>
        <dbReference type="ARBA" id="ARBA00022840"/>
    </source>
</evidence>
<keyword evidence="8" id="KW-0460">Magnesium</keyword>
<dbReference type="PANTHER" id="PTHR32057">
    <property type="entry name" value="PROTEIN ADENYLYLTRANSFERASE SELO, MITOCHONDRIAL"/>
    <property type="match status" value="1"/>
</dbReference>
<name>A0A8X8VYB4_SALSN</name>